<feature type="region of interest" description="Disordered" evidence="1">
    <location>
        <begin position="27"/>
        <end position="76"/>
    </location>
</feature>
<gene>
    <name evidence="2" type="ORF">IAG43_26375</name>
</gene>
<reference evidence="2 3" key="1">
    <citation type="submission" date="2020-08" db="EMBL/GenBank/DDBJ databases">
        <title>A novel species.</title>
        <authorList>
            <person name="Gao J."/>
        </authorList>
    </citation>
    <scope>NUCLEOTIDE SEQUENCE [LARGE SCALE GENOMIC DNA]</scope>
    <source>
        <strain evidence="2 3">CRPJ-33</strain>
    </source>
</reference>
<feature type="region of interest" description="Disordered" evidence="1">
    <location>
        <begin position="125"/>
        <end position="188"/>
    </location>
</feature>
<evidence type="ECO:0000313" key="3">
    <source>
        <dbReference type="Proteomes" id="UP000516230"/>
    </source>
</evidence>
<sequence>MRPVSRTAREAGALAAPGVAALARAAAGGTAPARCATGERGPREGVFGDIGRRRRVRNGEGIGQTGYRTGGFETPAEDGSYELSPTQTKIGQPAAVGKRSTQALTTLASVAPRDGQRITLGVVGRAGHQPGAPTVAEPSCSHGGGAARAEPVTQRSHGARSATADRTDAACGPAGPQAEPTDAQGGSVTQLVIGAYAVR</sequence>
<protein>
    <submittedName>
        <fullName evidence="2">Uncharacterized protein</fullName>
    </submittedName>
</protein>
<keyword evidence="3" id="KW-1185">Reference proteome</keyword>
<evidence type="ECO:0000313" key="2">
    <source>
        <dbReference type="EMBL" id="QNP66103.1"/>
    </source>
</evidence>
<evidence type="ECO:0000256" key="1">
    <source>
        <dbReference type="SAM" id="MobiDB-lite"/>
    </source>
</evidence>
<accession>A0A7H0HZY7</accession>
<dbReference type="AlphaFoldDB" id="A0A7H0HZY7"/>
<organism evidence="2 3">
    <name type="scientific">Streptomyces genisteinicus</name>
    <dbReference type="NCBI Taxonomy" id="2768068"/>
    <lineage>
        <taxon>Bacteria</taxon>
        <taxon>Bacillati</taxon>
        <taxon>Actinomycetota</taxon>
        <taxon>Actinomycetes</taxon>
        <taxon>Kitasatosporales</taxon>
        <taxon>Streptomycetaceae</taxon>
        <taxon>Streptomyces</taxon>
    </lineage>
</organism>
<proteinExistence type="predicted"/>
<dbReference type="KEGG" id="sgj:IAG43_26375"/>
<dbReference type="EMBL" id="CP060825">
    <property type="protein sequence ID" value="QNP66103.1"/>
    <property type="molecule type" value="Genomic_DNA"/>
</dbReference>
<dbReference type="RefSeq" id="WP_187743162.1">
    <property type="nucleotide sequence ID" value="NZ_CP060825.1"/>
</dbReference>
<feature type="compositionally biased region" description="Low complexity" evidence="1">
    <location>
        <begin position="27"/>
        <end position="36"/>
    </location>
</feature>
<name>A0A7H0HZY7_9ACTN</name>
<dbReference type="Proteomes" id="UP000516230">
    <property type="component" value="Chromosome"/>
</dbReference>